<keyword evidence="1" id="KW-1133">Transmembrane helix</keyword>
<dbReference type="AlphaFoldDB" id="A0A2P2LUZ9"/>
<proteinExistence type="predicted"/>
<reference evidence="2" key="1">
    <citation type="submission" date="2018-02" db="EMBL/GenBank/DDBJ databases">
        <title>Rhizophora mucronata_Transcriptome.</title>
        <authorList>
            <person name="Meera S.P."/>
            <person name="Sreeshan A."/>
            <person name="Augustine A."/>
        </authorList>
    </citation>
    <scope>NUCLEOTIDE SEQUENCE</scope>
    <source>
        <tissue evidence="2">Leaf</tissue>
    </source>
</reference>
<name>A0A2P2LUZ9_RHIMU</name>
<organism evidence="2">
    <name type="scientific">Rhizophora mucronata</name>
    <name type="common">Asiatic mangrove</name>
    <dbReference type="NCBI Taxonomy" id="61149"/>
    <lineage>
        <taxon>Eukaryota</taxon>
        <taxon>Viridiplantae</taxon>
        <taxon>Streptophyta</taxon>
        <taxon>Embryophyta</taxon>
        <taxon>Tracheophyta</taxon>
        <taxon>Spermatophyta</taxon>
        <taxon>Magnoliopsida</taxon>
        <taxon>eudicotyledons</taxon>
        <taxon>Gunneridae</taxon>
        <taxon>Pentapetalae</taxon>
        <taxon>rosids</taxon>
        <taxon>fabids</taxon>
        <taxon>Malpighiales</taxon>
        <taxon>Rhizophoraceae</taxon>
        <taxon>Rhizophora</taxon>
    </lineage>
</organism>
<evidence type="ECO:0000256" key="1">
    <source>
        <dbReference type="SAM" id="Phobius"/>
    </source>
</evidence>
<dbReference type="EMBL" id="GGEC01041320">
    <property type="protein sequence ID" value="MBX21804.1"/>
    <property type="molecule type" value="Transcribed_RNA"/>
</dbReference>
<protein>
    <submittedName>
        <fullName evidence="2">Uncharacterized protein</fullName>
    </submittedName>
</protein>
<keyword evidence="1" id="KW-0812">Transmembrane</keyword>
<accession>A0A2P2LUZ9</accession>
<evidence type="ECO:0000313" key="2">
    <source>
        <dbReference type="EMBL" id="MBX21804.1"/>
    </source>
</evidence>
<feature type="transmembrane region" description="Helical" evidence="1">
    <location>
        <begin position="140"/>
        <end position="163"/>
    </location>
</feature>
<sequence length="174" mass="19825">MVIQITHISLNPALGQCYLDSSSLLAESIWQCRQTTITDNNEGHKRNYSNCAVQAFIPNPAQEDLVFGVHFVGWMISFHVKKELLFPQVKCLRIPRIHQHSAKRCPPPSARLQISRITSMSRRRGWMGSRDCLKNHDRTAISLTLSVSLFFFFSETLLFSFALHSCSSIRETGD</sequence>
<keyword evidence="1" id="KW-0472">Membrane</keyword>